<dbReference type="SUPFAM" id="SSF49785">
    <property type="entry name" value="Galactose-binding domain-like"/>
    <property type="match status" value="1"/>
</dbReference>
<feature type="domain" description="DNA-repair protein Xrcc1 N-terminal" evidence="1">
    <location>
        <begin position="1"/>
        <end position="84"/>
    </location>
</feature>
<dbReference type="Gene3D" id="2.60.120.260">
    <property type="entry name" value="Galactose-binding domain-like"/>
    <property type="match status" value="1"/>
</dbReference>
<accession>A0A672MV03</accession>
<dbReference type="GO" id="GO:0003684">
    <property type="term" value="F:damaged DNA binding"/>
    <property type="evidence" value="ECO:0007669"/>
    <property type="project" value="InterPro"/>
</dbReference>
<reference evidence="2" key="1">
    <citation type="submission" date="2025-08" db="UniProtKB">
        <authorList>
            <consortium name="Ensembl"/>
        </authorList>
    </citation>
    <scope>IDENTIFICATION</scope>
</reference>
<dbReference type="GO" id="GO:0005634">
    <property type="term" value="C:nucleus"/>
    <property type="evidence" value="ECO:0007669"/>
    <property type="project" value="InterPro"/>
</dbReference>
<organism evidence="2 3">
    <name type="scientific">Sinocyclocheilus grahami</name>
    <name type="common">Dianchi golden-line fish</name>
    <name type="synonym">Barbus grahami</name>
    <dbReference type="NCBI Taxonomy" id="75366"/>
    <lineage>
        <taxon>Eukaryota</taxon>
        <taxon>Metazoa</taxon>
        <taxon>Chordata</taxon>
        <taxon>Craniata</taxon>
        <taxon>Vertebrata</taxon>
        <taxon>Euteleostomi</taxon>
        <taxon>Actinopterygii</taxon>
        <taxon>Neopterygii</taxon>
        <taxon>Teleostei</taxon>
        <taxon>Ostariophysi</taxon>
        <taxon>Cypriniformes</taxon>
        <taxon>Cyprinidae</taxon>
        <taxon>Cyprininae</taxon>
        <taxon>Sinocyclocheilus</taxon>
    </lineage>
</organism>
<dbReference type="OMA" id="HQIDIGN"/>
<dbReference type="Pfam" id="PF01834">
    <property type="entry name" value="XRCC1_N"/>
    <property type="match status" value="1"/>
</dbReference>
<keyword evidence="3" id="KW-1185">Reference proteome</keyword>
<dbReference type="GO" id="GO:0000012">
    <property type="term" value="P:single strand break repair"/>
    <property type="evidence" value="ECO:0007669"/>
    <property type="project" value="InterPro"/>
</dbReference>
<evidence type="ECO:0000259" key="1">
    <source>
        <dbReference type="Pfam" id="PF01834"/>
    </source>
</evidence>
<dbReference type="InParanoid" id="A0A672MV03"/>
<dbReference type="GO" id="GO:0006284">
    <property type="term" value="P:base-excision repair"/>
    <property type="evidence" value="ECO:0007669"/>
    <property type="project" value="TreeGrafter"/>
</dbReference>
<dbReference type="PANTHER" id="PTHR11370:SF5">
    <property type="entry name" value="DNA REPAIR PROTEIN XRCC1"/>
    <property type="match status" value="1"/>
</dbReference>
<proteinExistence type="predicted"/>
<protein>
    <recommendedName>
        <fullName evidence="1">DNA-repair protein Xrcc1 N-terminal domain-containing protein</fullName>
    </recommendedName>
</protein>
<dbReference type="InterPro" id="IPR008979">
    <property type="entry name" value="Galactose-bd-like_sf"/>
</dbReference>
<dbReference type="Ensembl" id="ENSSGRT00000042323.1">
    <property type="protein sequence ID" value="ENSSGRP00000039473.1"/>
    <property type="gene ID" value="ENSSGRG00000021589.1"/>
</dbReference>
<sequence>MPEIKLKRVVACSSEDSTHKADNLLSCDSCRKWRAGEKHVSVILQLEKEEQIHSIDIGNEGSAFTEVLVGHSTSVKDQDFEVRLKLVCKTSTPGLYINVFNIRLGDK</sequence>
<dbReference type="InterPro" id="IPR002706">
    <property type="entry name" value="Xrcc1_N"/>
</dbReference>
<dbReference type="Proteomes" id="UP000472262">
    <property type="component" value="Unassembled WGS sequence"/>
</dbReference>
<name>A0A672MV03_SINGR</name>
<evidence type="ECO:0000313" key="2">
    <source>
        <dbReference type="Ensembl" id="ENSSGRP00000039473.1"/>
    </source>
</evidence>
<evidence type="ECO:0000313" key="3">
    <source>
        <dbReference type="Proteomes" id="UP000472262"/>
    </source>
</evidence>
<dbReference type="AlphaFoldDB" id="A0A672MV03"/>
<reference evidence="2" key="2">
    <citation type="submission" date="2025-09" db="UniProtKB">
        <authorList>
            <consortium name="Ensembl"/>
        </authorList>
    </citation>
    <scope>IDENTIFICATION</scope>
</reference>
<dbReference type="PANTHER" id="PTHR11370">
    <property type="entry name" value="DNA-REPAIR PROTEIN XRCC1"/>
    <property type="match status" value="1"/>
</dbReference>